<dbReference type="InParanoid" id="A0A804LCK0"/>
<dbReference type="EnsemblPlants" id="Zm00001eb001520_T001">
    <property type="protein sequence ID" value="Zm00001eb001520_P001"/>
    <property type="gene ID" value="Zm00001eb001520"/>
</dbReference>
<evidence type="ECO:0000313" key="5">
    <source>
        <dbReference type="Proteomes" id="UP000007305"/>
    </source>
</evidence>
<accession>A0A804LCK0</accession>
<dbReference type="Pfam" id="PF06454">
    <property type="entry name" value="THH1_TOM1-3_dom"/>
    <property type="match status" value="1"/>
</dbReference>
<evidence type="ECO:0000256" key="1">
    <source>
        <dbReference type="SAM" id="MobiDB-lite"/>
    </source>
</evidence>
<organism evidence="4 5">
    <name type="scientific">Zea mays</name>
    <name type="common">Maize</name>
    <dbReference type="NCBI Taxonomy" id="4577"/>
    <lineage>
        <taxon>Eukaryota</taxon>
        <taxon>Viridiplantae</taxon>
        <taxon>Streptophyta</taxon>
        <taxon>Embryophyta</taxon>
        <taxon>Tracheophyta</taxon>
        <taxon>Spermatophyta</taxon>
        <taxon>Magnoliopsida</taxon>
        <taxon>Liliopsida</taxon>
        <taxon>Poales</taxon>
        <taxon>Poaceae</taxon>
        <taxon>PACMAD clade</taxon>
        <taxon>Panicoideae</taxon>
        <taxon>Andropogonodae</taxon>
        <taxon>Andropogoneae</taxon>
        <taxon>Tripsacinae</taxon>
        <taxon>Zea</taxon>
    </lineage>
</organism>
<dbReference type="Proteomes" id="UP000007305">
    <property type="component" value="Chromosome 1"/>
</dbReference>
<evidence type="ECO:0000259" key="3">
    <source>
        <dbReference type="Pfam" id="PF06454"/>
    </source>
</evidence>
<name>A0A804LCK0_MAIZE</name>
<feature type="transmembrane region" description="Helical" evidence="2">
    <location>
        <begin position="7"/>
        <end position="28"/>
    </location>
</feature>
<reference evidence="4" key="2">
    <citation type="submission" date="2019-07" db="EMBL/GenBank/DDBJ databases">
        <authorList>
            <person name="Seetharam A."/>
            <person name="Woodhouse M."/>
            <person name="Cannon E."/>
        </authorList>
    </citation>
    <scope>NUCLEOTIDE SEQUENCE [LARGE SCALE GENOMIC DNA]</scope>
    <source>
        <strain evidence="4">cv. B73</strain>
    </source>
</reference>
<sequence length="196" mass="22033">MVIFQPVLIDLPGLAFFTSYTLLVLFWAEIYYQNRNHIADFLPDENQNRRRHWELLVIERTCDRIIWLAISEESVANLQLLVSWKLARHSGCATVRVKARTCLCDDRSPPNPVPDDRTKQLETSVRRTGWPCPAGIAAGASRNDWHVDRPAGNTGQSASARPCADARPTDRSRLRSAGQDSAGRPPPVRVGHGLQR</sequence>
<proteinExistence type="predicted"/>
<dbReference type="AlphaFoldDB" id="A0A804LCK0"/>
<evidence type="ECO:0000256" key="2">
    <source>
        <dbReference type="SAM" id="Phobius"/>
    </source>
</evidence>
<reference evidence="4" key="3">
    <citation type="submission" date="2021-05" db="UniProtKB">
        <authorList>
            <consortium name="EnsemblPlants"/>
        </authorList>
    </citation>
    <scope>IDENTIFICATION</scope>
    <source>
        <strain evidence="4">cv. B73</strain>
    </source>
</reference>
<dbReference type="InterPro" id="IPR009457">
    <property type="entry name" value="THH1/TOM1/TOM3_dom"/>
</dbReference>
<keyword evidence="5" id="KW-1185">Reference proteome</keyword>
<evidence type="ECO:0000313" key="4">
    <source>
        <dbReference type="EnsemblPlants" id="Zm00001eb001520_P001"/>
    </source>
</evidence>
<feature type="region of interest" description="Disordered" evidence="1">
    <location>
        <begin position="141"/>
        <end position="196"/>
    </location>
</feature>
<dbReference type="Gramene" id="Zm00001eb001520_T001">
    <property type="protein sequence ID" value="Zm00001eb001520_P001"/>
    <property type="gene ID" value="Zm00001eb001520"/>
</dbReference>
<keyword evidence="2" id="KW-0472">Membrane</keyword>
<keyword evidence="2" id="KW-0812">Transmembrane</keyword>
<protein>
    <recommendedName>
        <fullName evidence="3">THH1/TOM1/TOM3 domain-containing protein</fullName>
    </recommendedName>
</protein>
<feature type="domain" description="THH1/TOM1/TOM3" evidence="3">
    <location>
        <begin position="3"/>
        <end position="42"/>
    </location>
</feature>
<reference evidence="5" key="1">
    <citation type="submission" date="2015-12" db="EMBL/GenBank/DDBJ databases">
        <title>Update maize B73 reference genome by single molecule sequencing technologies.</title>
        <authorList>
            <consortium name="Maize Genome Sequencing Project"/>
            <person name="Ware D."/>
        </authorList>
    </citation>
    <scope>NUCLEOTIDE SEQUENCE [LARGE SCALE GENOMIC DNA]</scope>
    <source>
        <strain evidence="5">cv. B73</strain>
    </source>
</reference>
<keyword evidence="2" id="KW-1133">Transmembrane helix</keyword>